<keyword evidence="3" id="KW-1185">Reference proteome</keyword>
<keyword evidence="1" id="KW-0472">Membrane</keyword>
<sequence>MHPVIVYTASRVGLLAVSLGVLYILGLRQPLILLVTAFLVSGVASYVLLSKQRDAVSERITKNQE</sequence>
<comment type="caution">
    <text evidence="2">The sequence shown here is derived from an EMBL/GenBank/DDBJ whole genome shotgun (WGS) entry which is preliminary data.</text>
</comment>
<feature type="transmembrane region" description="Helical" evidence="1">
    <location>
        <begin position="31"/>
        <end position="49"/>
    </location>
</feature>
<dbReference type="EMBL" id="JBHTEE010000001">
    <property type="protein sequence ID" value="MFC7604112.1"/>
    <property type="molecule type" value="Genomic_DNA"/>
</dbReference>
<proteinExistence type="predicted"/>
<accession>A0ABW2T7Q9</accession>
<protein>
    <submittedName>
        <fullName evidence="2">DUF4229 domain-containing protein</fullName>
    </submittedName>
</protein>
<name>A0ABW2T7Q9_9ACTN</name>
<keyword evidence="1" id="KW-0812">Transmembrane</keyword>
<evidence type="ECO:0000313" key="3">
    <source>
        <dbReference type="Proteomes" id="UP001596514"/>
    </source>
</evidence>
<feature type="transmembrane region" description="Helical" evidence="1">
    <location>
        <begin position="5"/>
        <end position="25"/>
    </location>
</feature>
<keyword evidence="1" id="KW-1133">Transmembrane helix</keyword>
<dbReference type="Proteomes" id="UP001596514">
    <property type="component" value="Unassembled WGS sequence"/>
</dbReference>
<evidence type="ECO:0000256" key="1">
    <source>
        <dbReference type="SAM" id="Phobius"/>
    </source>
</evidence>
<reference evidence="3" key="1">
    <citation type="journal article" date="2019" name="Int. J. Syst. Evol. Microbiol.">
        <title>The Global Catalogue of Microorganisms (GCM) 10K type strain sequencing project: providing services to taxonomists for standard genome sequencing and annotation.</title>
        <authorList>
            <consortium name="The Broad Institute Genomics Platform"/>
            <consortium name="The Broad Institute Genome Sequencing Center for Infectious Disease"/>
            <person name="Wu L."/>
            <person name="Ma J."/>
        </authorList>
    </citation>
    <scope>NUCLEOTIDE SEQUENCE [LARGE SCALE GENOMIC DNA]</scope>
    <source>
        <strain evidence="3">JCM 10083</strain>
    </source>
</reference>
<gene>
    <name evidence="2" type="ORF">ACFQVD_28765</name>
</gene>
<dbReference type="InterPro" id="IPR025323">
    <property type="entry name" value="DUF4229"/>
</dbReference>
<dbReference type="RefSeq" id="WP_343981075.1">
    <property type="nucleotide sequence ID" value="NZ_BAAAGK010000210.1"/>
</dbReference>
<organism evidence="2 3">
    <name type="scientific">Streptosporangium amethystogenes subsp. fukuiense</name>
    <dbReference type="NCBI Taxonomy" id="698418"/>
    <lineage>
        <taxon>Bacteria</taxon>
        <taxon>Bacillati</taxon>
        <taxon>Actinomycetota</taxon>
        <taxon>Actinomycetes</taxon>
        <taxon>Streptosporangiales</taxon>
        <taxon>Streptosporangiaceae</taxon>
        <taxon>Streptosporangium</taxon>
    </lineage>
</organism>
<evidence type="ECO:0000313" key="2">
    <source>
        <dbReference type="EMBL" id="MFC7604112.1"/>
    </source>
</evidence>
<dbReference type="Pfam" id="PF14012">
    <property type="entry name" value="DUF4229"/>
    <property type="match status" value="1"/>
</dbReference>